<dbReference type="EMBL" id="JAHQIW010005313">
    <property type="protein sequence ID" value="KAJ1365589.1"/>
    <property type="molecule type" value="Genomic_DNA"/>
</dbReference>
<reference evidence="1" key="1">
    <citation type="submission" date="2021-06" db="EMBL/GenBank/DDBJ databases">
        <title>Parelaphostrongylus tenuis whole genome reference sequence.</title>
        <authorList>
            <person name="Garwood T.J."/>
            <person name="Larsen P.A."/>
            <person name="Fountain-Jones N.M."/>
            <person name="Garbe J.R."/>
            <person name="Macchietto M.G."/>
            <person name="Kania S.A."/>
            <person name="Gerhold R.W."/>
            <person name="Richards J.E."/>
            <person name="Wolf T.M."/>
        </authorList>
    </citation>
    <scope>NUCLEOTIDE SEQUENCE</scope>
    <source>
        <strain evidence="1">MNPRO001-30</strain>
        <tissue evidence="1">Meninges</tissue>
    </source>
</reference>
<evidence type="ECO:0000313" key="1">
    <source>
        <dbReference type="EMBL" id="KAJ1365589.1"/>
    </source>
</evidence>
<accession>A0AAD5QX89</accession>
<comment type="caution">
    <text evidence="1">The sequence shown here is derived from an EMBL/GenBank/DDBJ whole genome shotgun (WGS) entry which is preliminary data.</text>
</comment>
<sequence length="64" mass="7631">MTTNITNGRTKKPKEVRNFSPEIFELKETTKAKLDRDKEDFLAFPVLRHIYVERYQKIASLSRM</sequence>
<name>A0AAD5QX89_PARTN</name>
<evidence type="ECO:0000313" key="2">
    <source>
        <dbReference type="Proteomes" id="UP001196413"/>
    </source>
</evidence>
<keyword evidence="2" id="KW-1185">Reference proteome</keyword>
<protein>
    <submittedName>
        <fullName evidence="1">Uncharacterized protein</fullName>
    </submittedName>
</protein>
<gene>
    <name evidence="1" type="ORF">KIN20_025968</name>
</gene>
<dbReference type="AlphaFoldDB" id="A0AAD5QX89"/>
<organism evidence="1 2">
    <name type="scientific">Parelaphostrongylus tenuis</name>
    <name type="common">Meningeal worm</name>
    <dbReference type="NCBI Taxonomy" id="148309"/>
    <lineage>
        <taxon>Eukaryota</taxon>
        <taxon>Metazoa</taxon>
        <taxon>Ecdysozoa</taxon>
        <taxon>Nematoda</taxon>
        <taxon>Chromadorea</taxon>
        <taxon>Rhabditida</taxon>
        <taxon>Rhabditina</taxon>
        <taxon>Rhabditomorpha</taxon>
        <taxon>Strongyloidea</taxon>
        <taxon>Metastrongylidae</taxon>
        <taxon>Parelaphostrongylus</taxon>
    </lineage>
</organism>
<proteinExistence type="predicted"/>
<dbReference type="Proteomes" id="UP001196413">
    <property type="component" value="Unassembled WGS sequence"/>
</dbReference>